<feature type="compositionally biased region" description="Basic and acidic residues" evidence="7">
    <location>
        <begin position="533"/>
        <end position="543"/>
    </location>
</feature>
<comment type="subcellular location">
    <subcellularLocation>
        <location evidence="1">Nucleus</location>
        <location evidence="1">Nucleolus</location>
    </subcellularLocation>
</comment>
<dbReference type="InterPro" id="IPR019734">
    <property type="entry name" value="TPR_rpt"/>
</dbReference>
<gene>
    <name evidence="9" type="ORF">TSAR_003989</name>
</gene>
<evidence type="ECO:0000256" key="5">
    <source>
        <dbReference type="PROSITE-ProRule" id="PRU00176"/>
    </source>
</evidence>
<feature type="compositionally biased region" description="Basic residues" evidence="7">
    <location>
        <begin position="371"/>
        <end position="383"/>
    </location>
</feature>
<dbReference type="EMBL" id="NNAY01001018">
    <property type="protein sequence ID" value="OXU25475.1"/>
    <property type="molecule type" value="Genomic_DNA"/>
</dbReference>
<keyword evidence="6" id="KW-0802">TPR repeat</keyword>
<feature type="compositionally biased region" description="Basic and acidic residues" evidence="7">
    <location>
        <begin position="506"/>
        <end position="516"/>
    </location>
</feature>
<dbReference type="Pfam" id="PF00076">
    <property type="entry name" value="RRM_1"/>
    <property type="match status" value="1"/>
</dbReference>
<dbReference type="Gene3D" id="1.25.40.10">
    <property type="entry name" value="Tetratricopeptide repeat domain"/>
    <property type="match status" value="1"/>
</dbReference>
<dbReference type="InterPro" id="IPR016024">
    <property type="entry name" value="ARM-type_fold"/>
</dbReference>
<dbReference type="AlphaFoldDB" id="A0A232F473"/>
<name>A0A232F473_9HYME</name>
<dbReference type="InterPro" id="IPR003890">
    <property type="entry name" value="MIF4G-like_typ-3"/>
</dbReference>
<comment type="caution">
    <text evidence="9">The sequence shown here is derived from an EMBL/GenBank/DDBJ whole genome shotgun (WGS) entry which is preliminary data.</text>
</comment>
<dbReference type="InterPro" id="IPR000504">
    <property type="entry name" value="RRM_dom"/>
</dbReference>
<feature type="region of interest" description="Disordered" evidence="7">
    <location>
        <begin position="356"/>
        <end position="559"/>
    </location>
</feature>
<evidence type="ECO:0000313" key="10">
    <source>
        <dbReference type="Proteomes" id="UP000215335"/>
    </source>
</evidence>
<dbReference type="Proteomes" id="UP000215335">
    <property type="component" value="Unassembled WGS sequence"/>
</dbReference>
<evidence type="ECO:0000256" key="7">
    <source>
        <dbReference type="SAM" id="MobiDB-lite"/>
    </source>
</evidence>
<feature type="domain" description="RRM" evidence="8">
    <location>
        <begin position="256"/>
        <end position="328"/>
    </location>
</feature>
<dbReference type="PANTHER" id="PTHR18034:SF4">
    <property type="entry name" value="NUCLEOLAR MIF4G DOMAIN-CONTAINING PROTEIN 1"/>
    <property type="match status" value="1"/>
</dbReference>
<reference evidence="9 10" key="1">
    <citation type="journal article" date="2017" name="Curr. Biol.">
        <title>The Evolution of Venom by Co-option of Single-Copy Genes.</title>
        <authorList>
            <person name="Martinson E.O."/>
            <person name="Mrinalini"/>
            <person name="Kelkar Y.D."/>
            <person name="Chang C.H."/>
            <person name="Werren J.H."/>
        </authorList>
    </citation>
    <scope>NUCLEOTIDE SEQUENCE [LARGE SCALE GENOMIC DNA]</scope>
    <source>
        <strain evidence="9 10">Alberta</strain>
        <tissue evidence="9">Whole body</tissue>
    </source>
</reference>
<feature type="compositionally biased region" description="Basic and acidic residues" evidence="7">
    <location>
        <begin position="419"/>
        <end position="431"/>
    </location>
</feature>
<keyword evidence="4" id="KW-0539">Nucleus</keyword>
<dbReference type="SMART" id="SM00543">
    <property type="entry name" value="MIF4G"/>
    <property type="match status" value="1"/>
</dbReference>
<dbReference type="OrthoDB" id="10260961at2759"/>
<dbReference type="SMART" id="SM00360">
    <property type="entry name" value="RRM"/>
    <property type="match status" value="1"/>
</dbReference>
<dbReference type="Pfam" id="PF02854">
    <property type="entry name" value="MIF4G"/>
    <property type="match status" value="1"/>
</dbReference>
<evidence type="ECO:0000256" key="1">
    <source>
        <dbReference type="ARBA" id="ARBA00004604"/>
    </source>
</evidence>
<dbReference type="PANTHER" id="PTHR18034">
    <property type="entry name" value="CELL CYCLE CONTROL PROTEIN CWF22-RELATED"/>
    <property type="match status" value="1"/>
</dbReference>
<dbReference type="InterPro" id="IPR050781">
    <property type="entry name" value="CWC22_splicing_factor"/>
</dbReference>
<dbReference type="Gene3D" id="1.25.40.180">
    <property type="match status" value="1"/>
</dbReference>
<protein>
    <recommendedName>
        <fullName evidence="8">RRM domain-containing protein</fullName>
    </recommendedName>
</protein>
<dbReference type="Gene3D" id="3.30.70.330">
    <property type="match status" value="1"/>
</dbReference>
<dbReference type="STRING" id="543379.A0A232F473"/>
<evidence type="ECO:0000313" key="9">
    <source>
        <dbReference type="EMBL" id="OXU25475.1"/>
    </source>
</evidence>
<feature type="compositionally biased region" description="Acidic residues" evidence="7">
    <location>
        <begin position="432"/>
        <end position="442"/>
    </location>
</feature>
<dbReference type="GO" id="GO:0042274">
    <property type="term" value="P:ribosomal small subunit biogenesis"/>
    <property type="evidence" value="ECO:0007669"/>
    <property type="project" value="TreeGrafter"/>
</dbReference>
<dbReference type="PROSITE" id="PS50102">
    <property type="entry name" value="RRM"/>
    <property type="match status" value="1"/>
</dbReference>
<dbReference type="SUPFAM" id="SSF54928">
    <property type="entry name" value="RNA-binding domain, RBD"/>
    <property type="match status" value="1"/>
</dbReference>
<evidence type="ECO:0000256" key="3">
    <source>
        <dbReference type="ARBA" id="ARBA00022884"/>
    </source>
</evidence>
<dbReference type="FunFam" id="1.25.40.180:FF:000032">
    <property type="entry name" value="Nucleolar MIF4G domain-containing protein 1"/>
    <property type="match status" value="1"/>
</dbReference>
<dbReference type="PROSITE" id="PS50005">
    <property type="entry name" value="TPR"/>
    <property type="match status" value="1"/>
</dbReference>
<keyword evidence="10" id="KW-1185">Reference proteome</keyword>
<evidence type="ECO:0000256" key="4">
    <source>
        <dbReference type="ARBA" id="ARBA00023242"/>
    </source>
</evidence>
<accession>A0A232F473</accession>
<evidence type="ECO:0000256" key="6">
    <source>
        <dbReference type="PROSITE-ProRule" id="PRU00339"/>
    </source>
</evidence>
<feature type="compositionally biased region" description="Acidic residues" evidence="7">
    <location>
        <begin position="403"/>
        <end position="418"/>
    </location>
</feature>
<dbReference type="InterPro" id="IPR035979">
    <property type="entry name" value="RBD_domain_sf"/>
</dbReference>
<dbReference type="GO" id="GO:0005730">
    <property type="term" value="C:nucleolus"/>
    <property type="evidence" value="ECO:0007669"/>
    <property type="project" value="UniProtKB-SubCell"/>
</dbReference>
<sequence>MNKSLLLLLREKYAEQGAKMILDNKLMGALHCITAAIDYNQSDYRHYLNRCYCFLRMKQPVFALADAQYVIRLCTNIGHLFIANLRAGQAAYALQDYKQAEYFLKEATRMNPENCHAQRELLRVKISHIISLGFNEKDALMALQKYPSVLEAIGYLNESQKNSSISKFNNIFDIHDYNCDDMVFSSGDEEESENFETFNRMLNYQPGKVKILHLVAKPVKSQFLGGFSNCDKDNKLHINPDTKRKFIPTNKSANDKAIWVGRLTNDITEQMLKKKFKHFGNVISVYRPCNEAYAFINFEKSEDVTNTLINTSAHEIAGIKLAVRSALRQNIDLLDICDGETRKIAAESERRLVLQSDDESDVFDSDSNRGSKTKPAKKKKVRSSKQNEAELKVKKRKQSFSESDSELDHDDFDDNSDSDIEKKTKISKSYEFDSELESDEPAEIMKPVKKSKNVKQKTDSKNNKSAVKSKKDKKVADESFDVEENFGSDNDDELFNFSEEESNVDSDIKSDEQEGSEKEEEVWEDIYGRKRNKDGSVVDENKQKYVPPSLRSKQMENNPEKSEKLIALKRQVKGLLNRLAESNMHAIVSQLDELYMSNSRNDMNETITNLMLESIIAPVLTAERLVTEHMMCIAILHANIGTQVGANFIMVLVKKFHEMIQQPQNVENKELDNLVLMISHLYNFKVFGSQLMYQILDKMTEKFTEKEIEIILLVLKTAGFRMRKDDPLALKALILNLQQKAAAVKSSNSRIQFMLEVLLAIKNNNMNKIPQYDQSYVEHLKKIIKTLIRKGNTVSQLNLSLEDLLNADERGKWWIIGSAWSGKALPNDKSKKSTDNKPVYSQKILALARAQRMNTDLKTIWMHSKNCII</sequence>
<comment type="similarity">
    <text evidence="2">Belongs to the CWC22 family.</text>
</comment>
<dbReference type="SUPFAM" id="SSF48371">
    <property type="entry name" value="ARM repeat"/>
    <property type="match status" value="1"/>
</dbReference>
<dbReference type="GO" id="GO:0003723">
    <property type="term" value="F:RNA binding"/>
    <property type="evidence" value="ECO:0007669"/>
    <property type="project" value="UniProtKB-UniRule"/>
</dbReference>
<organism evidence="9 10">
    <name type="scientific">Trichomalopsis sarcophagae</name>
    <dbReference type="NCBI Taxonomy" id="543379"/>
    <lineage>
        <taxon>Eukaryota</taxon>
        <taxon>Metazoa</taxon>
        <taxon>Ecdysozoa</taxon>
        <taxon>Arthropoda</taxon>
        <taxon>Hexapoda</taxon>
        <taxon>Insecta</taxon>
        <taxon>Pterygota</taxon>
        <taxon>Neoptera</taxon>
        <taxon>Endopterygota</taxon>
        <taxon>Hymenoptera</taxon>
        <taxon>Apocrita</taxon>
        <taxon>Proctotrupomorpha</taxon>
        <taxon>Chalcidoidea</taxon>
        <taxon>Pteromalidae</taxon>
        <taxon>Pteromalinae</taxon>
        <taxon>Trichomalopsis</taxon>
    </lineage>
</organism>
<evidence type="ECO:0000256" key="2">
    <source>
        <dbReference type="ARBA" id="ARBA00006856"/>
    </source>
</evidence>
<feature type="repeat" description="TPR" evidence="6">
    <location>
        <begin position="81"/>
        <end position="114"/>
    </location>
</feature>
<feature type="compositionally biased region" description="Acidic residues" evidence="7">
    <location>
        <begin position="478"/>
        <end position="504"/>
    </location>
</feature>
<keyword evidence="3 5" id="KW-0694">RNA-binding</keyword>
<proteinExistence type="inferred from homology"/>
<dbReference type="InterPro" id="IPR012677">
    <property type="entry name" value="Nucleotide-bd_a/b_plait_sf"/>
</dbReference>
<evidence type="ECO:0000259" key="8">
    <source>
        <dbReference type="PROSITE" id="PS50102"/>
    </source>
</evidence>
<dbReference type="InterPro" id="IPR011990">
    <property type="entry name" value="TPR-like_helical_dom_sf"/>
</dbReference>
<dbReference type="SUPFAM" id="SSF48452">
    <property type="entry name" value="TPR-like"/>
    <property type="match status" value="1"/>
</dbReference>